<dbReference type="RefSeq" id="WP_020432220.1">
    <property type="nucleotide sequence ID" value="NZ_AGBD01001433.1"/>
</dbReference>
<evidence type="ECO:0000256" key="5">
    <source>
        <dbReference type="ARBA" id="ARBA00023136"/>
    </source>
</evidence>
<evidence type="ECO:0000256" key="7">
    <source>
        <dbReference type="SAM" id="Phobius"/>
    </source>
</evidence>
<feature type="transmembrane region" description="Helical" evidence="7">
    <location>
        <begin position="72"/>
        <end position="91"/>
    </location>
</feature>
<dbReference type="GO" id="GO:0005886">
    <property type="term" value="C:plasma membrane"/>
    <property type="evidence" value="ECO:0007669"/>
    <property type="project" value="UniProtKB-SubCell"/>
</dbReference>
<comment type="subcellular location">
    <subcellularLocation>
        <location evidence="1">Cell membrane</location>
        <topology evidence="1">Multi-pass membrane protein</topology>
    </subcellularLocation>
</comment>
<evidence type="ECO:0000256" key="4">
    <source>
        <dbReference type="ARBA" id="ARBA00022989"/>
    </source>
</evidence>
<dbReference type="AlphaFoldDB" id="A0A0E4HBR2"/>
<dbReference type="STRING" id="483937.AMQ84_09540"/>
<organism evidence="8 9">
    <name type="scientific">Paenibacillus riograndensis SBR5</name>
    <dbReference type="NCBI Taxonomy" id="1073571"/>
    <lineage>
        <taxon>Bacteria</taxon>
        <taxon>Bacillati</taxon>
        <taxon>Bacillota</taxon>
        <taxon>Bacilli</taxon>
        <taxon>Bacillales</taxon>
        <taxon>Paenibacillaceae</taxon>
        <taxon>Paenibacillus</taxon>
        <taxon>Paenibacillus sonchi group</taxon>
    </lineage>
</organism>
<evidence type="ECO:0000256" key="2">
    <source>
        <dbReference type="ARBA" id="ARBA00022475"/>
    </source>
</evidence>
<dbReference type="InterPro" id="IPR002293">
    <property type="entry name" value="AA/rel_permease1"/>
</dbReference>
<dbReference type="GO" id="GO:0022857">
    <property type="term" value="F:transmembrane transporter activity"/>
    <property type="evidence" value="ECO:0007669"/>
    <property type="project" value="InterPro"/>
</dbReference>
<evidence type="ECO:0000256" key="1">
    <source>
        <dbReference type="ARBA" id="ARBA00004651"/>
    </source>
</evidence>
<dbReference type="Proteomes" id="UP000033163">
    <property type="component" value="Chromosome I"/>
</dbReference>
<keyword evidence="5 7" id="KW-0472">Membrane</keyword>
<accession>A0A0E4HBR2</accession>
<evidence type="ECO:0000313" key="8">
    <source>
        <dbReference type="EMBL" id="CQR56134.1"/>
    </source>
</evidence>
<dbReference type="InterPro" id="IPR050367">
    <property type="entry name" value="APC_superfamily"/>
</dbReference>
<dbReference type="Pfam" id="PF13520">
    <property type="entry name" value="AA_permease_2"/>
    <property type="match status" value="1"/>
</dbReference>
<feature type="transmembrane region" description="Helical" evidence="7">
    <location>
        <begin position="258"/>
        <end position="279"/>
    </location>
</feature>
<name>A0A0E4HBR2_9BACL</name>
<dbReference type="Gene3D" id="1.20.1740.10">
    <property type="entry name" value="Amino acid/polyamine transporter I"/>
    <property type="match status" value="1"/>
</dbReference>
<feature type="transmembrane region" description="Helical" evidence="7">
    <location>
        <begin position="415"/>
        <end position="433"/>
    </location>
</feature>
<evidence type="ECO:0000256" key="3">
    <source>
        <dbReference type="ARBA" id="ARBA00022692"/>
    </source>
</evidence>
<dbReference type="EMBL" id="LN831776">
    <property type="protein sequence ID" value="CQR56134.1"/>
    <property type="molecule type" value="Genomic_DNA"/>
</dbReference>
<feature type="region of interest" description="Disordered" evidence="6">
    <location>
        <begin position="1"/>
        <end position="25"/>
    </location>
</feature>
<evidence type="ECO:0000256" key="6">
    <source>
        <dbReference type="SAM" id="MobiDB-lite"/>
    </source>
</evidence>
<sequence>MTNAEVQKVESGSPERLSGMPQGDKKTGYAQELKRTLTFKDLVTFGLITMLPIAPTQVYATASIESYGMAPLVYLVGVIAMVFTALSYSAMSREFPIAGSAYSYVQRGMNPHVGFLTGWVIIMDYLIIPGMLIAFSNLWLSAILPGVPSLLIIVLFAAIITIVNVKGISLTKGASYLFLFCQLALIAIFIICGIKFVLMDGHGMGSLSLEPFYQPGKIDFGFIATAASIAVLGFIGFDSISTLSEETKNPTRTVGPSVVASLVLIGLLFLGQSYTASLAHPDYSNLDPGMGYFDIIREVGGDALYYAFIIVGVVSVGIANALTVQSAISRVIFSMSRDRLLPLSGFLSKIHPRYQTPANATIFVGFTSIVVALFLSLDFLAKLVNFGAMTTYMLLNLSVITYFFIRKKQRGLKGIIRYLISPLIGFGVVAFIWSGFDPMTYYIGFTWLFIGIIIGAIKSKGYKEVPPVLGDV</sequence>
<feature type="transmembrane region" description="Helical" evidence="7">
    <location>
        <begin position="177"/>
        <end position="198"/>
    </location>
</feature>
<dbReference type="HOGENOM" id="CLU_007946_6_1_9"/>
<dbReference type="PANTHER" id="PTHR42770">
    <property type="entry name" value="AMINO ACID TRANSPORTER-RELATED"/>
    <property type="match status" value="1"/>
</dbReference>
<feature type="transmembrane region" description="Helical" evidence="7">
    <location>
        <begin position="42"/>
        <end position="60"/>
    </location>
</feature>
<keyword evidence="4 7" id="KW-1133">Transmembrane helix</keyword>
<dbReference type="PIRSF" id="PIRSF006060">
    <property type="entry name" value="AA_transporter"/>
    <property type="match status" value="1"/>
</dbReference>
<keyword evidence="3 7" id="KW-0812">Transmembrane</keyword>
<feature type="transmembrane region" description="Helical" evidence="7">
    <location>
        <begin position="142"/>
        <end position="165"/>
    </location>
</feature>
<reference evidence="9" key="1">
    <citation type="submission" date="2015-03" db="EMBL/GenBank/DDBJ databases">
        <authorList>
            <person name="Wibberg D."/>
        </authorList>
    </citation>
    <scope>NUCLEOTIDE SEQUENCE [LARGE SCALE GENOMIC DNA]</scope>
</reference>
<dbReference type="PATRIC" id="fig|1073571.4.peg.3986"/>
<feature type="transmembrane region" description="Helical" evidence="7">
    <location>
        <begin position="218"/>
        <end position="237"/>
    </location>
</feature>
<proteinExistence type="predicted"/>
<feature type="transmembrane region" description="Helical" evidence="7">
    <location>
        <begin position="383"/>
        <end position="403"/>
    </location>
</feature>
<feature type="transmembrane region" description="Helical" evidence="7">
    <location>
        <begin position="303"/>
        <end position="333"/>
    </location>
</feature>
<gene>
    <name evidence="8" type="ORF">PRIO_3731</name>
</gene>
<dbReference type="KEGG" id="pri:PRIO_3731"/>
<feature type="transmembrane region" description="Helical" evidence="7">
    <location>
        <begin position="354"/>
        <end position="377"/>
    </location>
</feature>
<feature type="transmembrane region" description="Helical" evidence="7">
    <location>
        <begin position="439"/>
        <end position="457"/>
    </location>
</feature>
<dbReference type="PANTHER" id="PTHR42770:SF16">
    <property type="entry name" value="AMINO ACID PERMEASE"/>
    <property type="match status" value="1"/>
</dbReference>
<keyword evidence="2" id="KW-1003">Cell membrane</keyword>
<evidence type="ECO:0000313" key="9">
    <source>
        <dbReference type="Proteomes" id="UP000033163"/>
    </source>
</evidence>
<protein>
    <submittedName>
        <fullName evidence="8">Amino acid permease-associated region</fullName>
    </submittedName>
</protein>
<feature type="transmembrane region" description="Helical" evidence="7">
    <location>
        <begin position="112"/>
        <end position="136"/>
    </location>
</feature>